<feature type="region of interest" description="Disordered" evidence="1">
    <location>
        <begin position="1"/>
        <end position="34"/>
    </location>
</feature>
<accession>A0ABR3V1F1</accession>
<evidence type="ECO:0000313" key="3">
    <source>
        <dbReference type="Proteomes" id="UP001586593"/>
    </source>
</evidence>
<organism evidence="2 3">
    <name type="scientific">Phialemonium thermophilum</name>
    <dbReference type="NCBI Taxonomy" id="223376"/>
    <lineage>
        <taxon>Eukaryota</taxon>
        <taxon>Fungi</taxon>
        <taxon>Dikarya</taxon>
        <taxon>Ascomycota</taxon>
        <taxon>Pezizomycotina</taxon>
        <taxon>Sordariomycetes</taxon>
        <taxon>Sordariomycetidae</taxon>
        <taxon>Cephalothecales</taxon>
        <taxon>Cephalothecaceae</taxon>
        <taxon>Phialemonium</taxon>
    </lineage>
</organism>
<dbReference type="EMBL" id="JAZHXJ010003265">
    <property type="protein sequence ID" value="KAL1835286.1"/>
    <property type="molecule type" value="Genomic_DNA"/>
</dbReference>
<feature type="region of interest" description="Disordered" evidence="1">
    <location>
        <begin position="60"/>
        <end position="88"/>
    </location>
</feature>
<gene>
    <name evidence="2" type="ORF">VTK73DRAFT_5827</name>
</gene>
<feature type="region of interest" description="Disordered" evidence="1">
    <location>
        <begin position="102"/>
        <end position="123"/>
    </location>
</feature>
<sequence>MRRPLVQRAAVGGLRRDPGALVQPQGVPPRAGPGLVQMARLHQGNGRQDLLRGQRKRLHRHGAGQPVVARPGPPPALHLRVQRDPGRPVRGRAVHLVAVLVRRPPGERPQPALGGEARQAREP</sequence>
<keyword evidence="3" id="KW-1185">Reference proteome</keyword>
<evidence type="ECO:0000313" key="2">
    <source>
        <dbReference type="EMBL" id="KAL1835286.1"/>
    </source>
</evidence>
<protein>
    <submittedName>
        <fullName evidence="2">Uncharacterized protein</fullName>
    </submittedName>
</protein>
<name>A0ABR3V1F1_9PEZI</name>
<evidence type="ECO:0000256" key="1">
    <source>
        <dbReference type="SAM" id="MobiDB-lite"/>
    </source>
</evidence>
<reference evidence="2 3" key="1">
    <citation type="journal article" date="2024" name="Commun. Biol.">
        <title>Comparative genomic analysis of thermophilic fungi reveals convergent evolutionary adaptations and gene losses.</title>
        <authorList>
            <person name="Steindorff A.S."/>
            <person name="Aguilar-Pontes M.V."/>
            <person name="Robinson A.J."/>
            <person name="Andreopoulos B."/>
            <person name="LaButti K."/>
            <person name="Kuo A."/>
            <person name="Mondo S."/>
            <person name="Riley R."/>
            <person name="Otillar R."/>
            <person name="Haridas S."/>
            <person name="Lipzen A."/>
            <person name="Grimwood J."/>
            <person name="Schmutz J."/>
            <person name="Clum A."/>
            <person name="Reid I.D."/>
            <person name="Moisan M.C."/>
            <person name="Butler G."/>
            <person name="Nguyen T.T.M."/>
            <person name="Dewar K."/>
            <person name="Conant G."/>
            <person name="Drula E."/>
            <person name="Henrissat B."/>
            <person name="Hansel C."/>
            <person name="Singer S."/>
            <person name="Hutchinson M.I."/>
            <person name="de Vries R.P."/>
            <person name="Natvig D.O."/>
            <person name="Powell A.J."/>
            <person name="Tsang A."/>
            <person name="Grigoriev I.V."/>
        </authorList>
    </citation>
    <scope>NUCLEOTIDE SEQUENCE [LARGE SCALE GENOMIC DNA]</scope>
    <source>
        <strain evidence="2 3">ATCC 24622</strain>
    </source>
</reference>
<comment type="caution">
    <text evidence="2">The sequence shown here is derived from an EMBL/GenBank/DDBJ whole genome shotgun (WGS) entry which is preliminary data.</text>
</comment>
<proteinExistence type="predicted"/>
<dbReference type="Proteomes" id="UP001586593">
    <property type="component" value="Unassembled WGS sequence"/>
</dbReference>